<dbReference type="PANTHER" id="PTHR46986:SF1">
    <property type="entry name" value="ENDORIBONUCLEASE YBEY, CHLOROPLASTIC"/>
    <property type="match status" value="1"/>
</dbReference>
<protein>
    <recommendedName>
        <fullName evidence="7">Endoribonuclease YbeY</fullName>
        <ecNumber evidence="7">3.1.-.-</ecNumber>
    </recommendedName>
</protein>
<feature type="binding site" evidence="7">
    <location>
        <position position="107"/>
    </location>
    <ligand>
        <name>Zn(2+)</name>
        <dbReference type="ChEBI" id="CHEBI:29105"/>
        <note>catalytic</note>
    </ligand>
</feature>
<reference evidence="9 10" key="1">
    <citation type="journal article" date="2016" name="Environ. Microbiol.">
        <title>Genomic resolution of a cold subsurface aquifer community provides metabolic insights for novel microbes adapted to high CO concentrations.</title>
        <authorList>
            <person name="Probst A.J."/>
            <person name="Castelle C.J."/>
            <person name="Singh A."/>
            <person name="Brown C.T."/>
            <person name="Anantharaman K."/>
            <person name="Sharon I."/>
            <person name="Hug L.A."/>
            <person name="Burstein D."/>
            <person name="Emerson J.B."/>
            <person name="Thomas B.C."/>
            <person name="Banfield J.F."/>
        </authorList>
    </citation>
    <scope>NUCLEOTIDE SEQUENCE [LARGE SCALE GENOMIC DNA]</scope>
    <source>
        <strain evidence="9">CG1_02_42_45</strain>
    </source>
</reference>
<dbReference type="Pfam" id="PF02130">
    <property type="entry name" value="YbeY"/>
    <property type="match status" value="1"/>
</dbReference>
<dbReference type="InterPro" id="IPR023091">
    <property type="entry name" value="MetalPrtase_cat_dom_sf_prd"/>
</dbReference>
<comment type="cofactor">
    <cofactor evidence="7">
        <name>Zn(2+)</name>
        <dbReference type="ChEBI" id="CHEBI:29105"/>
    </cofactor>
    <text evidence="7">Binds 1 zinc ion.</text>
</comment>
<keyword evidence="5 7" id="KW-0378">Hydrolase</keyword>
<dbReference type="InterPro" id="IPR002036">
    <property type="entry name" value="YbeY"/>
</dbReference>
<comment type="subcellular location">
    <subcellularLocation>
        <location evidence="7">Cytoplasm</location>
    </subcellularLocation>
</comment>
<evidence type="ECO:0000313" key="10">
    <source>
        <dbReference type="Proteomes" id="UP000182753"/>
    </source>
</evidence>
<evidence type="ECO:0000256" key="5">
    <source>
        <dbReference type="ARBA" id="ARBA00022801"/>
    </source>
</evidence>
<dbReference type="GO" id="GO:0005737">
    <property type="term" value="C:cytoplasm"/>
    <property type="evidence" value="ECO:0007669"/>
    <property type="project" value="UniProtKB-SubCell"/>
</dbReference>
<dbReference type="SUPFAM" id="SSF55486">
    <property type="entry name" value="Metalloproteases ('zincins'), catalytic domain"/>
    <property type="match status" value="1"/>
</dbReference>
<evidence type="ECO:0000256" key="1">
    <source>
        <dbReference type="ARBA" id="ARBA00010875"/>
    </source>
</evidence>
<evidence type="ECO:0000256" key="2">
    <source>
        <dbReference type="ARBA" id="ARBA00022722"/>
    </source>
</evidence>
<proteinExistence type="inferred from homology"/>
<dbReference type="EC" id="3.1.-.-" evidence="7"/>
<evidence type="ECO:0000256" key="3">
    <source>
        <dbReference type="ARBA" id="ARBA00022723"/>
    </source>
</evidence>
<evidence type="ECO:0000313" key="9">
    <source>
        <dbReference type="EMBL" id="OIN88857.1"/>
    </source>
</evidence>
<dbReference type="NCBIfam" id="TIGR00043">
    <property type="entry name" value="rRNA maturation RNase YbeY"/>
    <property type="match status" value="1"/>
</dbReference>
<keyword evidence="7" id="KW-0698">rRNA processing</keyword>
<name>A0A1J4RN78_9BACT</name>
<dbReference type="GO" id="GO:0004521">
    <property type="term" value="F:RNA endonuclease activity"/>
    <property type="evidence" value="ECO:0007669"/>
    <property type="project" value="UniProtKB-UniRule"/>
</dbReference>
<comment type="function">
    <text evidence="7">Single strand-specific metallo-endoribonuclease involved in late-stage 70S ribosome quality control and in maturation of the 3' terminus of the 16S rRNA.</text>
</comment>
<gene>
    <name evidence="7" type="primary">ybeY</name>
    <name evidence="9" type="ORF">AUJ40_02985</name>
</gene>
<evidence type="ECO:0000256" key="7">
    <source>
        <dbReference type="HAMAP-Rule" id="MF_00009"/>
    </source>
</evidence>
<dbReference type="Gene3D" id="3.40.390.30">
    <property type="entry name" value="Metalloproteases ('zincins'), catalytic domain"/>
    <property type="match status" value="1"/>
</dbReference>
<dbReference type="HAMAP" id="MF_00009">
    <property type="entry name" value="Endoribonucl_YbeY"/>
    <property type="match status" value="1"/>
</dbReference>
<feature type="binding site" evidence="7">
    <location>
        <position position="117"/>
    </location>
    <ligand>
        <name>Zn(2+)</name>
        <dbReference type="ChEBI" id="CHEBI:29105"/>
        <note>catalytic</note>
    </ligand>
</feature>
<keyword evidence="3 7" id="KW-0479">Metal-binding</keyword>
<accession>A0A1J4RN78</accession>
<dbReference type="PROSITE" id="PS01306">
    <property type="entry name" value="UPF0054"/>
    <property type="match status" value="1"/>
</dbReference>
<keyword evidence="6 7" id="KW-0862">Zinc</keyword>
<comment type="similarity">
    <text evidence="1 7">Belongs to the endoribonuclease YbeY family.</text>
</comment>
<keyword evidence="4 7" id="KW-0255">Endonuclease</keyword>
<dbReference type="InterPro" id="IPR020549">
    <property type="entry name" value="YbeY_CS"/>
</dbReference>
<keyword evidence="2 7" id="KW-0540">Nuclease</keyword>
<keyword evidence="7" id="KW-0690">Ribosome biogenesis</keyword>
<dbReference type="GO" id="GO:0006364">
    <property type="term" value="P:rRNA processing"/>
    <property type="evidence" value="ECO:0007669"/>
    <property type="project" value="UniProtKB-UniRule"/>
</dbReference>
<dbReference type="EMBL" id="MNUJ01000058">
    <property type="protein sequence ID" value="OIN88857.1"/>
    <property type="molecule type" value="Genomic_DNA"/>
</dbReference>
<comment type="caution">
    <text evidence="9">The sequence shown here is derived from an EMBL/GenBank/DDBJ whole genome shotgun (WGS) entry which is preliminary data.</text>
</comment>
<dbReference type="AlphaFoldDB" id="A0A1J4RN78"/>
<dbReference type="Proteomes" id="UP000182753">
    <property type="component" value="Unassembled WGS sequence"/>
</dbReference>
<dbReference type="GO" id="GO:0004222">
    <property type="term" value="F:metalloendopeptidase activity"/>
    <property type="evidence" value="ECO:0007669"/>
    <property type="project" value="InterPro"/>
</dbReference>
<dbReference type="GO" id="GO:0008270">
    <property type="term" value="F:zinc ion binding"/>
    <property type="evidence" value="ECO:0007669"/>
    <property type="project" value="UniProtKB-UniRule"/>
</dbReference>
<organism evidence="9 10">
    <name type="scientific">Candidatus Berkelbacteria bacterium CG1_02_42_45</name>
    <dbReference type="NCBI Taxonomy" id="1805036"/>
    <lineage>
        <taxon>Bacteria</taxon>
        <taxon>Candidatus Berkelbacteria</taxon>
    </lineage>
</organism>
<feature type="binding site" evidence="7">
    <location>
        <position position="111"/>
    </location>
    <ligand>
        <name>Zn(2+)</name>
        <dbReference type="ChEBI" id="CHEBI:29105"/>
        <note>catalytic</note>
    </ligand>
</feature>
<evidence type="ECO:0000256" key="4">
    <source>
        <dbReference type="ARBA" id="ARBA00022759"/>
    </source>
</evidence>
<evidence type="ECO:0000256" key="6">
    <source>
        <dbReference type="ARBA" id="ARBA00022833"/>
    </source>
</evidence>
<dbReference type="PANTHER" id="PTHR46986">
    <property type="entry name" value="ENDORIBONUCLEASE YBEY, CHLOROPLASTIC"/>
    <property type="match status" value="1"/>
</dbReference>
<sequence>MIKIDLHKDRGLAGEILDAKKAKHLAELCIRELDSDKLRSTVEIFLVTKKTIFSINHDFRQVSRETDVLSFPQNFLPNAKEQVLGTIFISPEVANESRESCEELLIHGMLHLLGFDHEKNLKKWQAAEDKIMKIAPTIPQSGMSESRPKRREKEDQ</sequence>
<feature type="region of interest" description="Disordered" evidence="8">
    <location>
        <begin position="135"/>
        <end position="156"/>
    </location>
</feature>
<evidence type="ECO:0000256" key="8">
    <source>
        <dbReference type="SAM" id="MobiDB-lite"/>
    </source>
</evidence>
<keyword evidence="7" id="KW-0963">Cytoplasm</keyword>